<dbReference type="Gene3D" id="3.40.50.2000">
    <property type="entry name" value="Glycogen Phosphorylase B"/>
    <property type="match status" value="1"/>
</dbReference>
<gene>
    <name evidence="2" type="ORF">TAGGR_1773</name>
</gene>
<dbReference type="SUPFAM" id="SSF53756">
    <property type="entry name" value="UDP-Glycosyltransferase/glycogen phosphorylase"/>
    <property type="match status" value="1"/>
</dbReference>
<keyword evidence="3" id="KW-1185">Reference proteome</keyword>
<dbReference type="RefSeq" id="WP_059176024.1">
    <property type="nucleotide sequence ID" value="NZ_BCNO01000001.1"/>
</dbReference>
<dbReference type="InterPro" id="IPR055259">
    <property type="entry name" value="YkvP/CgeB_Glyco_trans-like"/>
</dbReference>
<name>A0A0U9HV84_9BACT</name>
<dbReference type="Proteomes" id="UP000054976">
    <property type="component" value="Unassembled WGS sequence"/>
</dbReference>
<comment type="caution">
    <text evidence="2">The sequence shown here is derived from an EMBL/GenBank/DDBJ whole genome shotgun (WGS) entry which is preliminary data.</text>
</comment>
<sequence>MGNFKIILATSFEKPWNNGWYYKSGFEKNGYEVIPYTQYQKGSFLEKVQSIKPDFILITKDEIDIEVLSECKKYTKLIQWYPDPVIPEWLIPYVKTVDLFFTMSEGLVEKFKKYNSNTFWLTQAFEPDFFKIKEITDNDIKKYSSDITFIGNLGSKPQYLPRRKALMKVLNERFNLKWWGPPLPKKIKTIPLIFGKLGRAYGGEFVYNETFAKVCKLSKIFLAFDSMPHIRKSMSARMYTAVGCGAFYMCQYVQGIEEVLIPDKEIVTFNDYDEMIDKIRFYLPKEDLRKKISKAGQERVLREHTYEVRIKQMIEIIKNVLF</sequence>
<evidence type="ECO:0000313" key="3">
    <source>
        <dbReference type="Proteomes" id="UP000054976"/>
    </source>
</evidence>
<dbReference type="AlphaFoldDB" id="A0A0U9HV84"/>
<dbReference type="EMBL" id="BCNO01000001">
    <property type="protein sequence ID" value="GAQ94589.1"/>
    <property type="molecule type" value="Genomic_DNA"/>
</dbReference>
<dbReference type="Pfam" id="PF13524">
    <property type="entry name" value="Glyco_trans_1_2"/>
    <property type="match status" value="1"/>
</dbReference>
<reference evidence="3" key="1">
    <citation type="submission" date="2016-01" db="EMBL/GenBank/DDBJ databases">
        <title>Draft genome sequence of Thermodesulfovibrio aggregans strain TGE-P1.</title>
        <authorList>
            <person name="Sekiguchi Y."/>
            <person name="Ohashi A."/>
            <person name="Matsuura N."/>
            <person name="Tourlousse M.D."/>
        </authorList>
    </citation>
    <scope>NUCLEOTIDE SEQUENCE [LARGE SCALE GENOMIC DNA]</scope>
    <source>
        <strain evidence="3">TGE-P1</strain>
    </source>
</reference>
<dbReference type="STRING" id="86166.TAGGR_1773"/>
<dbReference type="OrthoDB" id="7019976at2"/>
<proteinExistence type="predicted"/>
<evidence type="ECO:0000313" key="2">
    <source>
        <dbReference type="EMBL" id="GAQ94589.1"/>
    </source>
</evidence>
<accession>A0A0U9HV84</accession>
<organism evidence="2 3">
    <name type="scientific">Thermodesulfovibrio aggregans</name>
    <dbReference type="NCBI Taxonomy" id="86166"/>
    <lineage>
        <taxon>Bacteria</taxon>
        <taxon>Pseudomonadati</taxon>
        <taxon>Nitrospirota</taxon>
        <taxon>Thermodesulfovibrionia</taxon>
        <taxon>Thermodesulfovibrionales</taxon>
        <taxon>Thermodesulfovibrionaceae</taxon>
        <taxon>Thermodesulfovibrio</taxon>
    </lineage>
</organism>
<evidence type="ECO:0000259" key="1">
    <source>
        <dbReference type="Pfam" id="PF13524"/>
    </source>
</evidence>
<feature type="domain" description="Spore protein YkvP/CgeB glycosyl transferase-like" evidence="1">
    <location>
        <begin position="164"/>
        <end position="314"/>
    </location>
</feature>
<protein>
    <submittedName>
        <fullName evidence="2">Spore maturation protein CgeB</fullName>
    </submittedName>
</protein>